<keyword evidence="4" id="KW-1185">Reference proteome</keyword>
<organism evidence="3 4">
    <name type="scientific">Streptomyces anulatus</name>
    <name type="common">Streptomyces chrysomallus</name>
    <dbReference type="NCBI Taxonomy" id="1892"/>
    <lineage>
        <taxon>Bacteria</taxon>
        <taxon>Bacillati</taxon>
        <taxon>Actinomycetota</taxon>
        <taxon>Actinomycetes</taxon>
        <taxon>Kitasatosporales</taxon>
        <taxon>Streptomycetaceae</taxon>
        <taxon>Streptomyces</taxon>
    </lineage>
</organism>
<evidence type="ECO:0000313" key="4">
    <source>
        <dbReference type="Proteomes" id="UP001431926"/>
    </source>
</evidence>
<dbReference type="Proteomes" id="UP001431926">
    <property type="component" value="Chromosome"/>
</dbReference>
<dbReference type="Pfam" id="PF02517">
    <property type="entry name" value="Rce1-like"/>
    <property type="match status" value="1"/>
</dbReference>
<dbReference type="GO" id="GO:0008237">
    <property type="term" value="F:metallopeptidase activity"/>
    <property type="evidence" value="ECO:0007669"/>
    <property type="project" value="UniProtKB-KW"/>
</dbReference>
<dbReference type="EMBL" id="CP109491">
    <property type="protein sequence ID" value="WUX38693.1"/>
    <property type="molecule type" value="Genomic_DNA"/>
</dbReference>
<evidence type="ECO:0000259" key="2">
    <source>
        <dbReference type="Pfam" id="PF02517"/>
    </source>
</evidence>
<accession>A0ABZ1ZM83</accession>
<reference evidence="3" key="1">
    <citation type="submission" date="2022-10" db="EMBL/GenBank/DDBJ databases">
        <title>The complete genomes of actinobacterial strains from the NBC collection.</title>
        <authorList>
            <person name="Joergensen T.S."/>
            <person name="Alvarez Arevalo M."/>
            <person name="Sterndorff E.B."/>
            <person name="Faurdal D."/>
            <person name="Vuksanovic O."/>
            <person name="Mourched A.-S."/>
            <person name="Charusanti P."/>
            <person name="Shaw S."/>
            <person name="Blin K."/>
            <person name="Weber T."/>
        </authorList>
    </citation>
    <scope>NUCLEOTIDE SEQUENCE</scope>
    <source>
        <strain evidence="3">NBC_01436</strain>
    </source>
</reference>
<keyword evidence="1" id="KW-0472">Membrane</keyword>
<keyword evidence="1" id="KW-0812">Transmembrane</keyword>
<feature type="transmembrane region" description="Helical" evidence="1">
    <location>
        <begin position="238"/>
        <end position="258"/>
    </location>
</feature>
<keyword evidence="3" id="KW-0645">Protease</keyword>
<gene>
    <name evidence="3" type="ORF">OG367_21740</name>
</gene>
<name>A0ABZ1ZM83_STRAQ</name>
<proteinExistence type="predicted"/>
<keyword evidence="1" id="KW-1133">Transmembrane helix</keyword>
<feature type="transmembrane region" description="Helical" evidence="1">
    <location>
        <begin position="126"/>
        <end position="143"/>
    </location>
</feature>
<feature type="transmembrane region" description="Helical" evidence="1">
    <location>
        <begin position="101"/>
        <end position="120"/>
    </location>
</feature>
<keyword evidence="3" id="KW-0378">Hydrolase</keyword>
<protein>
    <submittedName>
        <fullName evidence="3">CPBP family intramembrane metalloprotease</fullName>
    </submittedName>
</protein>
<feature type="domain" description="CAAX prenyl protease 2/Lysostaphin resistance protein A-like" evidence="2">
    <location>
        <begin position="128"/>
        <end position="225"/>
    </location>
</feature>
<evidence type="ECO:0000313" key="3">
    <source>
        <dbReference type="EMBL" id="WUX38693.1"/>
    </source>
</evidence>
<feature type="transmembrane region" description="Helical" evidence="1">
    <location>
        <begin position="25"/>
        <end position="47"/>
    </location>
</feature>
<evidence type="ECO:0000256" key="1">
    <source>
        <dbReference type="SAM" id="Phobius"/>
    </source>
</evidence>
<dbReference type="InterPro" id="IPR003675">
    <property type="entry name" value="Rce1/LyrA-like_dom"/>
</dbReference>
<sequence>MRDGTGATDGSGAIRDGRPGRRLTWPWFLVIVAVYVGIIQGLGFLIGVDTSSYDSQFPTTESLVRNALIPIGASIVFAAAVVTWLGWWGEVLRYRAPVRRWVRWVPVSMLAVALLGLNYGHLGDQSASLVVSLLLLGLFVGVGEELMFRGIGVQVFRRAGLTEGRVALFSSLVFGLVHVSNAFGEGAQAILQALVVSTSGYFFYLCLRVGGVILLPMLVHGLWDISLISNLVGDEPQASLGVALVIVLQVVLIVLLLVRRRSIEPEAAEVPA</sequence>
<feature type="transmembrane region" description="Helical" evidence="1">
    <location>
        <begin position="67"/>
        <end position="89"/>
    </location>
</feature>
<dbReference type="RefSeq" id="WP_329357099.1">
    <property type="nucleotide sequence ID" value="NZ_CP109490.1"/>
</dbReference>
<keyword evidence="3" id="KW-0482">Metalloprotease</keyword>